<evidence type="ECO:0000313" key="6">
    <source>
        <dbReference type="EMBL" id="MBB6131529.1"/>
    </source>
</evidence>
<evidence type="ECO:0000313" key="7">
    <source>
        <dbReference type="Proteomes" id="UP000548326"/>
    </source>
</evidence>
<dbReference type="Proteomes" id="UP000548326">
    <property type="component" value="Unassembled WGS sequence"/>
</dbReference>
<keyword evidence="3" id="KW-0804">Transcription</keyword>
<dbReference type="InterPro" id="IPR036388">
    <property type="entry name" value="WH-like_DNA-bd_sf"/>
</dbReference>
<dbReference type="GO" id="GO:0003677">
    <property type="term" value="F:DNA binding"/>
    <property type="evidence" value="ECO:0007669"/>
    <property type="project" value="UniProtKB-KW"/>
</dbReference>
<reference evidence="6 7" key="1">
    <citation type="submission" date="2020-08" db="EMBL/GenBank/DDBJ databases">
        <title>Genomic Encyclopedia of Type Strains, Phase IV (KMG-V): Genome sequencing to study the core and pangenomes of soil and plant-associated prokaryotes.</title>
        <authorList>
            <person name="Whitman W."/>
        </authorList>
    </citation>
    <scope>NUCLEOTIDE SEQUENCE [LARGE SCALE GENOMIC DNA]</scope>
    <source>
        <strain evidence="6 7">MP601</strain>
    </source>
</reference>
<dbReference type="RefSeq" id="WP_183590002.1">
    <property type="nucleotide sequence ID" value="NZ_JACHCA010000025.1"/>
</dbReference>
<keyword evidence="1" id="KW-0805">Transcription regulation</keyword>
<feature type="domain" description="HTH luxR-type" evidence="5">
    <location>
        <begin position="258"/>
        <end position="321"/>
    </location>
</feature>
<dbReference type="InterPro" id="IPR016032">
    <property type="entry name" value="Sig_transdc_resp-reg_C-effctor"/>
</dbReference>
<keyword evidence="2 6" id="KW-0238">DNA-binding</keyword>
<feature type="transmembrane region" description="Helical" evidence="4">
    <location>
        <begin position="12"/>
        <end position="33"/>
    </location>
</feature>
<evidence type="ECO:0000259" key="5">
    <source>
        <dbReference type="PROSITE" id="PS50043"/>
    </source>
</evidence>
<feature type="transmembrane region" description="Helical" evidence="4">
    <location>
        <begin position="106"/>
        <end position="125"/>
    </location>
</feature>
<name>A0A841JK25_9SPHI</name>
<evidence type="ECO:0000256" key="2">
    <source>
        <dbReference type="ARBA" id="ARBA00023125"/>
    </source>
</evidence>
<organism evidence="6 7">
    <name type="scientific">Mucilaginibacter lappiensis</name>
    <dbReference type="NCBI Taxonomy" id="354630"/>
    <lineage>
        <taxon>Bacteria</taxon>
        <taxon>Pseudomonadati</taxon>
        <taxon>Bacteroidota</taxon>
        <taxon>Sphingobacteriia</taxon>
        <taxon>Sphingobacteriales</taxon>
        <taxon>Sphingobacteriaceae</taxon>
        <taxon>Mucilaginibacter</taxon>
    </lineage>
</organism>
<proteinExistence type="predicted"/>
<evidence type="ECO:0000256" key="4">
    <source>
        <dbReference type="SAM" id="Phobius"/>
    </source>
</evidence>
<dbReference type="SUPFAM" id="SSF46894">
    <property type="entry name" value="C-terminal effector domain of the bipartite response regulators"/>
    <property type="match status" value="1"/>
</dbReference>
<keyword evidence="4" id="KW-1133">Transmembrane helix</keyword>
<accession>A0A841JK25</accession>
<dbReference type="InterPro" id="IPR000792">
    <property type="entry name" value="Tscrpt_reg_LuxR_C"/>
</dbReference>
<keyword evidence="4" id="KW-0472">Membrane</keyword>
<dbReference type="Pfam" id="PF00196">
    <property type="entry name" value="GerE"/>
    <property type="match status" value="1"/>
</dbReference>
<dbReference type="PANTHER" id="PTHR44688">
    <property type="entry name" value="DNA-BINDING TRANSCRIPTIONAL ACTIVATOR DEVR_DOSR"/>
    <property type="match status" value="1"/>
</dbReference>
<dbReference type="GO" id="GO:0006355">
    <property type="term" value="P:regulation of DNA-templated transcription"/>
    <property type="evidence" value="ECO:0007669"/>
    <property type="project" value="InterPro"/>
</dbReference>
<gene>
    <name evidence="6" type="ORF">HDF22_005680</name>
</gene>
<dbReference type="PROSITE" id="PS00622">
    <property type="entry name" value="HTH_LUXR_1"/>
    <property type="match status" value="1"/>
</dbReference>
<dbReference type="PRINTS" id="PR00038">
    <property type="entry name" value="HTHLUXR"/>
</dbReference>
<evidence type="ECO:0000256" key="1">
    <source>
        <dbReference type="ARBA" id="ARBA00023015"/>
    </source>
</evidence>
<keyword evidence="4" id="KW-0812">Transmembrane</keyword>
<evidence type="ECO:0000256" key="3">
    <source>
        <dbReference type="ARBA" id="ARBA00023163"/>
    </source>
</evidence>
<dbReference type="AlphaFoldDB" id="A0A841JK25"/>
<dbReference type="PANTHER" id="PTHR44688:SF16">
    <property type="entry name" value="DNA-BINDING TRANSCRIPTIONAL ACTIVATOR DEVR_DOSR"/>
    <property type="match status" value="1"/>
</dbReference>
<dbReference type="Gene3D" id="1.10.10.10">
    <property type="entry name" value="Winged helix-like DNA-binding domain superfamily/Winged helix DNA-binding domain"/>
    <property type="match status" value="1"/>
</dbReference>
<dbReference type="PROSITE" id="PS50043">
    <property type="entry name" value="HTH_LUXR_2"/>
    <property type="match status" value="1"/>
</dbReference>
<dbReference type="SMART" id="SM00421">
    <property type="entry name" value="HTH_LUXR"/>
    <property type="match status" value="1"/>
</dbReference>
<feature type="transmembrane region" description="Helical" evidence="4">
    <location>
        <begin position="174"/>
        <end position="192"/>
    </location>
</feature>
<feature type="transmembrane region" description="Helical" evidence="4">
    <location>
        <begin position="137"/>
        <end position="158"/>
    </location>
</feature>
<dbReference type="EMBL" id="JACHCA010000025">
    <property type="protein sequence ID" value="MBB6131529.1"/>
    <property type="molecule type" value="Genomic_DNA"/>
</dbReference>
<comment type="caution">
    <text evidence="6">The sequence shown here is derived from an EMBL/GenBank/DDBJ whole genome shotgun (WGS) entry which is preliminary data.</text>
</comment>
<feature type="transmembrane region" description="Helical" evidence="4">
    <location>
        <begin position="45"/>
        <end position="62"/>
    </location>
</feature>
<protein>
    <submittedName>
        <fullName evidence="6">DNA-binding CsgD family transcriptional regulator</fullName>
    </submittedName>
</protein>
<feature type="transmembrane region" description="Helical" evidence="4">
    <location>
        <begin position="198"/>
        <end position="215"/>
    </location>
</feature>
<dbReference type="CDD" id="cd06170">
    <property type="entry name" value="LuxR_C_like"/>
    <property type="match status" value="1"/>
</dbReference>
<feature type="transmembrane region" description="Helical" evidence="4">
    <location>
        <begin position="74"/>
        <end position="94"/>
    </location>
</feature>
<sequence>MSMTLIGTNMPLLIFAIVIIELFLLFNQCFIYLIRPNEKKRLYHLWLLLLLILYNVAEGFFPDKRITIIHDVPQAFLGFGFGYVFAAYCPKFFYECMELTELRWHGKFGFLFILMPALVFYFILYPINHDISFTRKFVYIIPMVYAITIFTTAIRLMLKHYRQDHDKRLLQERFLVFFSVFPISVTPIFGGWMGLDKWIITTTFNVGFLIVDAIYMRQVVWLSRAEQDKLTELTNKLQEIDLETPLVAPIKPPDNFLKNCLAFGFTKREIEISELVAQGLEYKKIAEKLNISERTVTTHIQNIYSKSGVSNKTSLVIALNQ</sequence>